<keyword evidence="6 9" id="KW-1133">Transmembrane helix</keyword>
<proteinExistence type="inferred from homology"/>
<feature type="transmembrane region" description="Helical" evidence="9">
    <location>
        <begin position="76"/>
        <end position="95"/>
    </location>
</feature>
<evidence type="ECO:0000256" key="2">
    <source>
        <dbReference type="ARBA" id="ARBA00006434"/>
    </source>
</evidence>
<feature type="transmembrane region" description="Helical" evidence="9">
    <location>
        <begin position="392"/>
        <end position="416"/>
    </location>
</feature>
<dbReference type="PROSITE" id="PS50283">
    <property type="entry name" value="NA_SOLUT_SYMP_3"/>
    <property type="match status" value="1"/>
</dbReference>
<dbReference type="Gene3D" id="1.20.1730.10">
    <property type="entry name" value="Sodium/glucose cotransporter"/>
    <property type="match status" value="1"/>
</dbReference>
<evidence type="ECO:0000256" key="8">
    <source>
        <dbReference type="RuleBase" id="RU362091"/>
    </source>
</evidence>
<dbReference type="PANTHER" id="PTHR48086">
    <property type="entry name" value="SODIUM/PROLINE SYMPORTER-RELATED"/>
    <property type="match status" value="1"/>
</dbReference>
<evidence type="ECO:0000256" key="9">
    <source>
        <dbReference type="SAM" id="Phobius"/>
    </source>
</evidence>
<keyword evidence="4" id="KW-1003">Cell membrane</keyword>
<gene>
    <name evidence="10" type="primary">panF</name>
    <name evidence="10" type="ORF">R4Z09_04845</name>
</gene>
<feature type="transmembrane region" description="Helical" evidence="9">
    <location>
        <begin position="44"/>
        <end position="64"/>
    </location>
</feature>
<dbReference type="InterPro" id="IPR001734">
    <property type="entry name" value="Na/solute_symporter"/>
</dbReference>
<dbReference type="Pfam" id="PF00474">
    <property type="entry name" value="SSF"/>
    <property type="match status" value="1"/>
</dbReference>
<evidence type="ECO:0000256" key="3">
    <source>
        <dbReference type="ARBA" id="ARBA00022448"/>
    </source>
</evidence>
<name>A0ABZ2CEX8_9BACI</name>
<dbReference type="EMBL" id="CP137640">
    <property type="protein sequence ID" value="WVX82331.1"/>
    <property type="molecule type" value="Genomic_DNA"/>
</dbReference>
<evidence type="ECO:0000256" key="7">
    <source>
        <dbReference type="ARBA" id="ARBA00023136"/>
    </source>
</evidence>
<evidence type="ECO:0000256" key="5">
    <source>
        <dbReference type="ARBA" id="ARBA00022692"/>
    </source>
</evidence>
<evidence type="ECO:0000256" key="1">
    <source>
        <dbReference type="ARBA" id="ARBA00004141"/>
    </source>
</evidence>
<keyword evidence="7 9" id="KW-0472">Membrane</keyword>
<reference evidence="10 11" key="1">
    <citation type="submission" date="2023-10" db="EMBL/GenBank/DDBJ databases">
        <title>Niallia locisalis sp.nov. isolated from a salt pond sample.</title>
        <authorList>
            <person name="Li X.-J."/>
            <person name="Dong L."/>
        </authorList>
    </citation>
    <scope>NUCLEOTIDE SEQUENCE [LARGE SCALE GENOMIC DNA]</scope>
    <source>
        <strain evidence="10 11">DSM 29761</strain>
    </source>
</reference>
<feature type="transmembrane region" description="Helical" evidence="9">
    <location>
        <begin position="6"/>
        <end position="23"/>
    </location>
</feature>
<comment type="similarity">
    <text evidence="2 8">Belongs to the sodium:solute symporter (SSF) (TC 2.A.21) family.</text>
</comment>
<feature type="transmembrane region" description="Helical" evidence="9">
    <location>
        <begin position="369"/>
        <end position="386"/>
    </location>
</feature>
<protein>
    <submittedName>
        <fullName evidence="10">Sodium/pantothenate symporter</fullName>
    </submittedName>
</protein>
<feature type="transmembrane region" description="Helical" evidence="9">
    <location>
        <begin position="123"/>
        <end position="145"/>
    </location>
</feature>
<dbReference type="NCBIfam" id="TIGR02119">
    <property type="entry name" value="panF"/>
    <property type="match status" value="1"/>
</dbReference>
<keyword evidence="11" id="KW-1185">Reference proteome</keyword>
<feature type="transmembrane region" description="Helical" evidence="9">
    <location>
        <begin position="451"/>
        <end position="470"/>
    </location>
</feature>
<dbReference type="PROSITE" id="PS00456">
    <property type="entry name" value="NA_SOLUT_SYMP_1"/>
    <property type="match status" value="1"/>
</dbReference>
<keyword evidence="3" id="KW-0813">Transport</keyword>
<organism evidence="10 11">
    <name type="scientific">Niallia oryzisoli</name>
    <dbReference type="NCBI Taxonomy" id="1737571"/>
    <lineage>
        <taxon>Bacteria</taxon>
        <taxon>Bacillati</taxon>
        <taxon>Bacillota</taxon>
        <taxon>Bacilli</taxon>
        <taxon>Bacillales</taxon>
        <taxon>Bacillaceae</taxon>
        <taxon>Niallia</taxon>
    </lineage>
</organism>
<dbReference type="InterPro" id="IPR011849">
    <property type="entry name" value="Na/pantothenate_symporter"/>
</dbReference>
<dbReference type="Proteomes" id="UP001357223">
    <property type="component" value="Chromosome"/>
</dbReference>
<accession>A0ABZ2CEX8</accession>
<feature type="transmembrane region" description="Helical" evidence="9">
    <location>
        <begin position="157"/>
        <end position="179"/>
    </location>
</feature>
<dbReference type="CDD" id="cd10327">
    <property type="entry name" value="SLC5sbd_PanF"/>
    <property type="match status" value="1"/>
</dbReference>
<feature type="transmembrane region" description="Helical" evidence="9">
    <location>
        <begin position="235"/>
        <end position="254"/>
    </location>
</feature>
<evidence type="ECO:0000313" key="10">
    <source>
        <dbReference type="EMBL" id="WVX82331.1"/>
    </source>
</evidence>
<comment type="subcellular location">
    <subcellularLocation>
        <location evidence="1">Membrane</location>
        <topology evidence="1">Multi-pass membrane protein</topology>
    </subcellularLocation>
</comment>
<keyword evidence="5 9" id="KW-0812">Transmembrane</keyword>
<dbReference type="InterPro" id="IPR050277">
    <property type="entry name" value="Sodium:Solute_Symporter"/>
</dbReference>
<evidence type="ECO:0000256" key="4">
    <source>
        <dbReference type="ARBA" id="ARBA00022475"/>
    </source>
</evidence>
<feature type="transmembrane region" description="Helical" evidence="9">
    <location>
        <begin position="423"/>
        <end position="439"/>
    </location>
</feature>
<dbReference type="NCBIfam" id="TIGR00813">
    <property type="entry name" value="sss"/>
    <property type="match status" value="1"/>
</dbReference>
<feature type="transmembrane region" description="Helical" evidence="9">
    <location>
        <begin position="274"/>
        <end position="299"/>
    </location>
</feature>
<dbReference type="RefSeq" id="WP_338451233.1">
    <property type="nucleotide sequence ID" value="NZ_CP137640.1"/>
</dbReference>
<dbReference type="InterPro" id="IPR038377">
    <property type="entry name" value="Na/Glc_symporter_sf"/>
</dbReference>
<feature type="transmembrane region" description="Helical" evidence="9">
    <location>
        <begin position="319"/>
        <end position="349"/>
    </location>
</feature>
<feature type="transmembrane region" description="Helical" evidence="9">
    <location>
        <begin position="191"/>
        <end position="215"/>
    </location>
</feature>
<evidence type="ECO:0000256" key="6">
    <source>
        <dbReference type="ARBA" id="ARBA00022989"/>
    </source>
</evidence>
<sequence>MNTAVIVPLLLFLILYFLIGVWANRFVQKSNNFLQEYFLGSRELGGFVLAMTLIATYGSASSFIGGPGVAYTTGLGWVLLSMAQLPTGYFVLMALGKKFAIIARKNNYITIIDFLKDRYKSNIIVLISALSIIIFLFSSMIAQWVGGGRLIESLTGLSYHTSLLIFAVTVLVYVLIGGFRAVVLTDTAQGIVMLVGTIVLLVATITAGGGLSAIMSKLTAENPNLVSPYGADRQLSSLYVSTFWILVGVGVIGLPQMAVRAMSYKDSKSMHRAIIIGTIVIGTIMFGMHLIGVLARAILPGIEIGDTVMPMLTLKVLSPVLAGLVLSAPMAAIMSTISSLLILVSSTVVKDIYLNFIQPDATERQIKQTSFWVTTLIGAAVILFALNPPDLLVWLNLFSFGGLESVFIWPIILGLYWRKGNKYGAVSSMIIGMSSYILFDRLYPNALGMHTVILPIVLSLITFILVSLAVPSVEASGKSWAE</sequence>
<dbReference type="PANTHER" id="PTHR48086:SF4">
    <property type="entry name" value="SODIUM_PANTOTHENATE SYMPORTER"/>
    <property type="match status" value="1"/>
</dbReference>
<evidence type="ECO:0000313" key="11">
    <source>
        <dbReference type="Proteomes" id="UP001357223"/>
    </source>
</evidence>
<dbReference type="InterPro" id="IPR018212">
    <property type="entry name" value="Na/solute_symporter_CS"/>
</dbReference>